<protein>
    <submittedName>
        <fullName evidence="1">Uncharacterized protein</fullName>
    </submittedName>
</protein>
<evidence type="ECO:0000313" key="1">
    <source>
        <dbReference type="EMBL" id="MBP0726856.1"/>
    </source>
</evidence>
<reference evidence="1" key="1">
    <citation type="submission" date="2021-04" db="EMBL/GenBank/DDBJ databases">
        <title>Genome seq and assembly of Bacillus sp.</title>
        <authorList>
            <person name="Chhetri G."/>
        </authorList>
    </citation>
    <scope>NUCLEOTIDE SEQUENCE</scope>
    <source>
        <strain evidence="1">RG28</strain>
    </source>
</reference>
<accession>A0A940SKV9</accession>
<dbReference type="Proteomes" id="UP000682134">
    <property type="component" value="Unassembled WGS sequence"/>
</dbReference>
<organism evidence="1 2">
    <name type="scientific">Gottfriedia endophytica</name>
    <dbReference type="NCBI Taxonomy" id="2820819"/>
    <lineage>
        <taxon>Bacteria</taxon>
        <taxon>Bacillati</taxon>
        <taxon>Bacillota</taxon>
        <taxon>Bacilli</taxon>
        <taxon>Bacillales</taxon>
        <taxon>Bacillaceae</taxon>
        <taxon>Gottfriedia</taxon>
    </lineage>
</organism>
<keyword evidence="2" id="KW-1185">Reference proteome</keyword>
<name>A0A940SKV9_9BACI</name>
<dbReference type="RefSeq" id="WP_209407195.1">
    <property type="nucleotide sequence ID" value="NZ_JAGIYQ010000015.1"/>
</dbReference>
<dbReference type="AlphaFoldDB" id="A0A940SKV9"/>
<sequence>MRIKDIEFPAYYETLDKNNGNLDVFVKMTDGMTYTMVVTTPNNYYWYMDKEGLDYIPAAPPDIIVRTLTKENIWKAIESFAEDNGYWLKLYFLAGKVEGVFDNNKMNKMIEKIKKEVDELKDL</sequence>
<dbReference type="EMBL" id="JAGIYQ010000015">
    <property type="protein sequence ID" value="MBP0726856.1"/>
    <property type="molecule type" value="Genomic_DNA"/>
</dbReference>
<comment type="caution">
    <text evidence="1">The sequence shown here is derived from an EMBL/GenBank/DDBJ whole genome shotgun (WGS) entry which is preliminary data.</text>
</comment>
<proteinExistence type="predicted"/>
<gene>
    <name evidence="1" type="ORF">J5Y03_16995</name>
</gene>
<evidence type="ECO:0000313" key="2">
    <source>
        <dbReference type="Proteomes" id="UP000682134"/>
    </source>
</evidence>